<dbReference type="AlphaFoldDB" id="A0A0C3Q5K7"/>
<sequence length="73" mass="8908">MKTYGLEKSQLQHQKQFQEAFQNNPQNHHLQIERTLQRIIEQMIIQVHSEERKVINVFLLKKKLNRILKKMTL</sequence>
<dbReference type="Proteomes" id="UP000054248">
    <property type="component" value="Unassembled WGS sequence"/>
</dbReference>
<dbReference type="HOGENOM" id="CLU_180982_0_0_1"/>
<dbReference type="EMBL" id="KN823253">
    <property type="protein sequence ID" value="KIO18891.1"/>
    <property type="molecule type" value="Genomic_DNA"/>
</dbReference>
<evidence type="ECO:0000313" key="1">
    <source>
        <dbReference type="EMBL" id="KIO18891.1"/>
    </source>
</evidence>
<organism evidence="1 2">
    <name type="scientific">Tulasnella calospora MUT 4182</name>
    <dbReference type="NCBI Taxonomy" id="1051891"/>
    <lineage>
        <taxon>Eukaryota</taxon>
        <taxon>Fungi</taxon>
        <taxon>Dikarya</taxon>
        <taxon>Basidiomycota</taxon>
        <taxon>Agaricomycotina</taxon>
        <taxon>Agaricomycetes</taxon>
        <taxon>Cantharellales</taxon>
        <taxon>Tulasnellaceae</taxon>
        <taxon>Tulasnella</taxon>
    </lineage>
</organism>
<reference evidence="2" key="2">
    <citation type="submission" date="2015-01" db="EMBL/GenBank/DDBJ databases">
        <title>Evolutionary Origins and Diversification of the Mycorrhizal Mutualists.</title>
        <authorList>
            <consortium name="DOE Joint Genome Institute"/>
            <consortium name="Mycorrhizal Genomics Consortium"/>
            <person name="Kohler A."/>
            <person name="Kuo A."/>
            <person name="Nagy L.G."/>
            <person name="Floudas D."/>
            <person name="Copeland A."/>
            <person name="Barry K.W."/>
            <person name="Cichocki N."/>
            <person name="Veneault-Fourrey C."/>
            <person name="LaButti K."/>
            <person name="Lindquist E.A."/>
            <person name="Lipzen A."/>
            <person name="Lundell T."/>
            <person name="Morin E."/>
            <person name="Murat C."/>
            <person name="Riley R."/>
            <person name="Ohm R."/>
            <person name="Sun H."/>
            <person name="Tunlid A."/>
            <person name="Henrissat B."/>
            <person name="Grigoriev I.V."/>
            <person name="Hibbett D.S."/>
            <person name="Martin F."/>
        </authorList>
    </citation>
    <scope>NUCLEOTIDE SEQUENCE [LARGE SCALE GENOMIC DNA]</scope>
    <source>
        <strain evidence="2">MUT 4182</strain>
    </source>
</reference>
<reference evidence="1 2" key="1">
    <citation type="submission" date="2014-04" db="EMBL/GenBank/DDBJ databases">
        <authorList>
            <consortium name="DOE Joint Genome Institute"/>
            <person name="Kuo A."/>
            <person name="Girlanda M."/>
            <person name="Perotto S."/>
            <person name="Kohler A."/>
            <person name="Nagy L.G."/>
            <person name="Floudas D."/>
            <person name="Copeland A."/>
            <person name="Barry K.W."/>
            <person name="Cichocki N."/>
            <person name="Veneault-Fourrey C."/>
            <person name="LaButti K."/>
            <person name="Lindquist E.A."/>
            <person name="Lipzen A."/>
            <person name="Lundell T."/>
            <person name="Morin E."/>
            <person name="Murat C."/>
            <person name="Sun H."/>
            <person name="Tunlid A."/>
            <person name="Henrissat B."/>
            <person name="Grigoriev I.V."/>
            <person name="Hibbett D.S."/>
            <person name="Martin F."/>
            <person name="Nordberg H.P."/>
            <person name="Cantor M.N."/>
            <person name="Hua S.X."/>
        </authorList>
    </citation>
    <scope>NUCLEOTIDE SEQUENCE [LARGE SCALE GENOMIC DNA]</scope>
    <source>
        <strain evidence="1 2">MUT 4182</strain>
    </source>
</reference>
<protein>
    <submittedName>
        <fullName evidence="1">Uncharacterized protein</fullName>
    </submittedName>
</protein>
<gene>
    <name evidence="1" type="ORF">M407DRAFT_31452</name>
</gene>
<name>A0A0C3Q5K7_9AGAM</name>
<evidence type="ECO:0000313" key="2">
    <source>
        <dbReference type="Proteomes" id="UP000054248"/>
    </source>
</evidence>
<accession>A0A0C3Q5K7</accession>
<proteinExistence type="predicted"/>
<keyword evidence="2" id="KW-1185">Reference proteome</keyword>